<evidence type="ECO:0000256" key="4">
    <source>
        <dbReference type="ARBA" id="ARBA00022692"/>
    </source>
</evidence>
<keyword evidence="5 9" id="KW-0064">Aspartyl protease</keyword>
<comment type="similarity">
    <text evidence="1 9 11">Belongs to the peptidase A8 family.</text>
</comment>
<evidence type="ECO:0000256" key="1">
    <source>
        <dbReference type="ARBA" id="ARBA00006139"/>
    </source>
</evidence>
<evidence type="ECO:0000313" key="12">
    <source>
        <dbReference type="EMBL" id="QIZ75499.1"/>
    </source>
</evidence>
<dbReference type="NCBIfam" id="TIGR00077">
    <property type="entry name" value="lspA"/>
    <property type="match status" value="1"/>
</dbReference>
<feature type="active site" evidence="9">
    <location>
        <position position="149"/>
    </location>
</feature>
<keyword evidence="6 9" id="KW-0378">Hydrolase</keyword>
<comment type="catalytic activity">
    <reaction evidence="9 10">
        <text>Release of signal peptides from bacterial membrane prolipoproteins. Hydrolyzes -Xaa-Yaa-Zaa-|-(S,diacylglyceryl)Cys-, in which Xaa is hydrophobic (preferably Leu), and Yaa (Ala or Ser) and Zaa (Gly or Ala) have small, neutral side chains.</text>
        <dbReference type="EC" id="3.4.23.36"/>
    </reaction>
</comment>
<feature type="active site" evidence="9">
    <location>
        <position position="131"/>
    </location>
</feature>
<dbReference type="Proteomes" id="UP000501602">
    <property type="component" value="Chromosome"/>
</dbReference>
<comment type="function">
    <text evidence="9 10">This protein specifically catalyzes the removal of signal peptides from prolipoproteins.</text>
</comment>
<evidence type="ECO:0000256" key="7">
    <source>
        <dbReference type="ARBA" id="ARBA00022989"/>
    </source>
</evidence>
<dbReference type="GO" id="GO:0006508">
    <property type="term" value="P:proteolysis"/>
    <property type="evidence" value="ECO:0007669"/>
    <property type="project" value="UniProtKB-KW"/>
</dbReference>
<name>A0A6H1UA41_9GAMM</name>
<comment type="subcellular location">
    <subcellularLocation>
        <location evidence="9">Cell membrane</location>
        <topology evidence="9">Multi-pass membrane protein</topology>
    </subcellularLocation>
</comment>
<dbReference type="GO" id="GO:0004190">
    <property type="term" value="F:aspartic-type endopeptidase activity"/>
    <property type="evidence" value="ECO:0007669"/>
    <property type="project" value="UniProtKB-UniRule"/>
</dbReference>
<evidence type="ECO:0000256" key="10">
    <source>
        <dbReference type="RuleBase" id="RU000594"/>
    </source>
</evidence>
<dbReference type="KEGG" id="fes:HER31_00405"/>
<feature type="transmembrane region" description="Helical" evidence="9">
    <location>
        <begin position="78"/>
        <end position="95"/>
    </location>
</feature>
<feature type="transmembrane region" description="Helical" evidence="9">
    <location>
        <begin position="140"/>
        <end position="161"/>
    </location>
</feature>
<dbReference type="PANTHER" id="PTHR33695:SF1">
    <property type="entry name" value="LIPOPROTEIN SIGNAL PEPTIDASE"/>
    <property type="match status" value="1"/>
</dbReference>
<dbReference type="AlphaFoldDB" id="A0A6H1UA41"/>
<dbReference type="InterPro" id="IPR001872">
    <property type="entry name" value="Peptidase_A8"/>
</dbReference>
<dbReference type="PRINTS" id="PR00781">
    <property type="entry name" value="LIPOSIGPTASE"/>
</dbReference>
<keyword evidence="2 9" id="KW-1003">Cell membrane</keyword>
<dbReference type="Pfam" id="PF01252">
    <property type="entry name" value="Peptidase_A8"/>
    <property type="match status" value="1"/>
</dbReference>
<proteinExistence type="inferred from homology"/>
<dbReference type="EMBL" id="CP051180">
    <property type="protein sequence ID" value="QIZ75499.1"/>
    <property type="molecule type" value="Genomic_DNA"/>
</dbReference>
<evidence type="ECO:0000256" key="9">
    <source>
        <dbReference type="HAMAP-Rule" id="MF_00161"/>
    </source>
</evidence>
<reference evidence="12 13" key="1">
    <citation type="submission" date="2020-04" db="EMBL/GenBank/DDBJ databases">
        <title>Ferrimonas sp. S7 isolated from sea water.</title>
        <authorList>
            <person name="Bae S.S."/>
            <person name="Baek K."/>
        </authorList>
    </citation>
    <scope>NUCLEOTIDE SEQUENCE [LARGE SCALE GENOMIC DNA]</scope>
    <source>
        <strain evidence="12 13">S7</strain>
    </source>
</reference>
<dbReference type="PANTHER" id="PTHR33695">
    <property type="entry name" value="LIPOPROTEIN SIGNAL PEPTIDASE"/>
    <property type="match status" value="1"/>
</dbReference>
<keyword evidence="8 9" id="KW-0472">Membrane</keyword>
<comment type="pathway">
    <text evidence="9">Protein modification; lipoprotein biosynthesis (signal peptide cleavage).</text>
</comment>
<evidence type="ECO:0000256" key="6">
    <source>
        <dbReference type="ARBA" id="ARBA00022801"/>
    </source>
</evidence>
<keyword evidence="4 9" id="KW-0812">Transmembrane</keyword>
<evidence type="ECO:0000256" key="3">
    <source>
        <dbReference type="ARBA" id="ARBA00022670"/>
    </source>
</evidence>
<keyword evidence="13" id="KW-1185">Reference proteome</keyword>
<dbReference type="EC" id="3.4.23.36" evidence="9"/>
<evidence type="ECO:0000256" key="2">
    <source>
        <dbReference type="ARBA" id="ARBA00022475"/>
    </source>
</evidence>
<feature type="transmembrane region" description="Helical" evidence="9">
    <location>
        <begin position="107"/>
        <end position="128"/>
    </location>
</feature>
<dbReference type="UniPathway" id="UPA00665"/>
<keyword evidence="7 9" id="KW-1133">Transmembrane helix</keyword>
<dbReference type="HAMAP" id="MF_00161">
    <property type="entry name" value="LspA"/>
    <property type="match status" value="1"/>
</dbReference>
<comment type="caution">
    <text evidence="9">Lacks conserved residue(s) required for the propagation of feature annotation.</text>
</comment>
<dbReference type="RefSeq" id="WP_168658760.1">
    <property type="nucleotide sequence ID" value="NZ_CP051180.1"/>
</dbReference>
<protein>
    <recommendedName>
        <fullName evidence="9">Lipoprotein signal peptidase</fullName>
        <ecNumber evidence="9">3.4.23.36</ecNumber>
    </recommendedName>
    <alternativeName>
        <fullName evidence="9">Prolipoprotein signal peptidase</fullName>
    </alternativeName>
    <alternativeName>
        <fullName evidence="9">Signal peptidase II</fullName>
        <shortName evidence="9">SPase II</shortName>
    </alternativeName>
</protein>
<organism evidence="12 13">
    <name type="scientific">Ferrimonas lipolytica</name>
    <dbReference type="NCBI Taxonomy" id="2724191"/>
    <lineage>
        <taxon>Bacteria</taxon>
        <taxon>Pseudomonadati</taxon>
        <taxon>Pseudomonadota</taxon>
        <taxon>Gammaproteobacteria</taxon>
        <taxon>Alteromonadales</taxon>
        <taxon>Ferrimonadaceae</taxon>
        <taxon>Ferrimonas</taxon>
    </lineage>
</organism>
<accession>A0A6H1UA41</accession>
<gene>
    <name evidence="9 12" type="primary">lspA</name>
    <name evidence="12" type="ORF">HER31_00405</name>
</gene>
<sequence length="174" mass="19472">MLKEAWANRPAQWTRSGCAWLWLAVISLLADQATKLWVAANFDYGVRLEFIPYVNLTYVHNPGAAFSFLADAGGWQRWGFAIFATIVSVALIAMLRAERKENKMINISYALIISGAIGNLIDRVAYGYVIDFIDFFVGNWHWPAFNIADSAICIGAVLMILDSLLQPKQPKEAQ</sequence>
<evidence type="ECO:0000313" key="13">
    <source>
        <dbReference type="Proteomes" id="UP000501602"/>
    </source>
</evidence>
<keyword evidence="3 9" id="KW-0645">Protease</keyword>
<dbReference type="GO" id="GO:0005886">
    <property type="term" value="C:plasma membrane"/>
    <property type="evidence" value="ECO:0007669"/>
    <property type="project" value="UniProtKB-SubCell"/>
</dbReference>
<dbReference type="PROSITE" id="PS00855">
    <property type="entry name" value="SPASE_II"/>
    <property type="match status" value="1"/>
</dbReference>
<evidence type="ECO:0000256" key="11">
    <source>
        <dbReference type="RuleBase" id="RU004181"/>
    </source>
</evidence>
<evidence type="ECO:0000256" key="8">
    <source>
        <dbReference type="ARBA" id="ARBA00023136"/>
    </source>
</evidence>
<evidence type="ECO:0000256" key="5">
    <source>
        <dbReference type="ARBA" id="ARBA00022750"/>
    </source>
</evidence>